<dbReference type="InterPro" id="IPR018649">
    <property type="entry name" value="SHOCT"/>
</dbReference>
<evidence type="ECO:0000259" key="1">
    <source>
        <dbReference type="Pfam" id="PF09851"/>
    </source>
</evidence>
<sequence>MLVGTMFKKGTREMVLPLEFDDAFNLCINAGNDIGKVVSNNRGIGSIVIKCPMKFFPPLNPAKLRITFSRVEDGTKVNIQADSMDGSVGFQSAPRWIDKYLESMNTRFSRIDKSKHFKPKIQKQDTDVTERLEKLTSLRDKGIITEDEYNTKRKQIIDDL</sequence>
<evidence type="ECO:0000313" key="3">
    <source>
        <dbReference type="Proteomes" id="UP000514720"/>
    </source>
</evidence>
<dbReference type="RefSeq" id="WP_258878452.1">
    <property type="nucleotide sequence ID" value="NZ_CP048914.1"/>
</dbReference>
<dbReference type="Proteomes" id="UP000514720">
    <property type="component" value="Chromosome"/>
</dbReference>
<proteinExistence type="predicted"/>
<dbReference type="AlphaFoldDB" id="A0A7L7KPW3"/>
<name>A0A7L7KPW3_9MOLU</name>
<gene>
    <name evidence="2" type="ORF">G4Z02_03365</name>
</gene>
<organism evidence="2 3">
    <name type="scientific">Candidatus Xianfuyuplasma coldseepsis</name>
    <dbReference type="NCBI Taxonomy" id="2782163"/>
    <lineage>
        <taxon>Bacteria</taxon>
        <taxon>Bacillati</taxon>
        <taxon>Mycoplasmatota</taxon>
        <taxon>Mollicutes</taxon>
        <taxon>Candidatus Izemoplasmatales</taxon>
        <taxon>Candidatus Izemoplasmataceae</taxon>
        <taxon>Candidatus Xianfuyuplasma</taxon>
    </lineage>
</organism>
<dbReference type="EMBL" id="CP048914">
    <property type="protein sequence ID" value="QMS84830.1"/>
    <property type="molecule type" value="Genomic_DNA"/>
</dbReference>
<dbReference type="KEGG" id="xcl:G4Z02_03365"/>
<dbReference type="Pfam" id="PF09851">
    <property type="entry name" value="SHOCT"/>
    <property type="match status" value="1"/>
</dbReference>
<feature type="domain" description="SHOCT" evidence="1">
    <location>
        <begin position="130"/>
        <end position="156"/>
    </location>
</feature>
<accession>A0A7L7KPW3</accession>
<protein>
    <submittedName>
        <fullName evidence="2">SHOCT domain-containing protein</fullName>
    </submittedName>
</protein>
<keyword evidence="3" id="KW-1185">Reference proteome</keyword>
<evidence type="ECO:0000313" key="2">
    <source>
        <dbReference type="EMBL" id="QMS84830.1"/>
    </source>
</evidence>
<reference evidence="2 3" key="1">
    <citation type="submission" date="2020-02" db="EMBL/GenBank/DDBJ databases">
        <authorList>
            <person name="Zheng R.K."/>
            <person name="Sun C.M."/>
        </authorList>
    </citation>
    <scope>NUCLEOTIDE SEQUENCE [LARGE SCALE GENOMIC DNA]</scope>
    <source>
        <strain evidence="3">zrk13</strain>
    </source>
</reference>